<name>A0A2Z2MCF7_9EURY</name>
<keyword evidence="3" id="KW-1185">Reference proteome</keyword>
<feature type="transmembrane region" description="Helical" evidence="1">
    <location>
        <begin position="231"/>
        <end position="247"/>
    </location>
</feature>
<keyword evidence="1" id="KW-0812">Transmembrane</keyword>
<feature type="transmembrane region" description="Helical" evidence="1">
    <location>
        <begin position="63"/>
        <end position="86"/>
    </location>
</feature>
<feature type="transmembrane region" description="Helical" evidence="1">
    <location>
        <begin position="145"/>
        <end position="166"/>
    </location>
</feature>
<feature type="transmembrane region" description="Helical" evidence="1">
    <location>
        <begin position="208"/>
        <end position="225"/>
    </location>
</feature>
<evidence type="ECO:0000313" key="2">
    <source>
        <dbReference type="EMBL" id="ASJ04147.1"/>
    </source>
</evidence>
<feature type="transmembrane region" description="Helical" evidence="1">
    <location>
        <begin position="282"/>
        <end position="300"/>
    </location>
</feature>
<protein>
    <submittedName>
        <fullName evidence="2">Uncharacterized protein</fullName>
    </submittedName>
</protein>
<dbReference type="KEGG" id="tbs:A3L01_01715"/>
<sequence length="310" mass="35092">MERKTKVALILSLISPFFAEVLSGSTPPLEVLTEPLSFPFLWAYYGAGVLLVREVWVRWGRNYIRLMLLGFIYGIVEEGLVIKSWFNPDWPDLDVFSVYGRVWGVNTVWAVWLTIFHSLMSIAMPIMVVDALYPEFSGERLLGRRGLIIASVSFLVSGAVFFTFLVPYRPPALQYSLTIALTALLLFLARRVRREAIFKRGLPRGHPFVYGFLVSFTLFLIFTAFPHSSAPPIVPAILGLLVALHFYSIPAHLDERGRYALALGFLAFWFVPYDIIIEFKGMRGEAFLGVATFALLAWRLKKMTGSEPKV</sequence>
<gene>
    <name evidence="2" type="ORF">A3L01_01715</name>
</gene>
<dbReference type="EMBL" id="CP015101">
    <property type="protein sequence ID" value="ASJ04147.1"/>
    <property type="molecule type" value="Genomic_DNA"/>
</dbReference>
<organism evidence="2 3">
    <name type="scientific">Thermococcus barossii</name>
    <dbReference type="NCBI Taxonomy" id="54077"/>
    <lineage>
        <taxon>Archaea</taxon>
        <taxon>Methanobacteriati</taxon>
        <taxon>Methanobacteriota</taxon>
        <taxon>Thermococci</taxon>
        <taxon>Thermococcales</taxon>
        <taxon>Thermococcaceae</taxon>
        <taxon>Thermococcus</taxon>
    </lineage>
</organism>
<feature type="transmembrane region" description="Helical" evidence="1">
    <location>
        <begin position="39"/>
        <end position="56"/>
    </location>
</feature>
<accession>A0A2Z2MCF7</accession>
<evidence type="ECO:0000256" key="1">
    <source>
        <dbReference type="SAM" id="Phobius"/>
    </source>
</evidence>
<dbReference type="AlphaFoldDB" id="A0A2Z2MCF7"/>
<keyword evidence="1" id="KW-1133">Transmembrane helix</keyword>
<evidence type="ECO:0000313" key="3">
    <source>
        <dbReference type="Proteomes" id="UP000250272"/>
    </source>
</evidence>
<dbReference type="RefSeq" id="WP_088864182.1">
    <property type="nucleotide sequence ID" value="NZ_CP015101.1"/>
</dbReference>
<feature type="transmembrane region" description="Helical" evidence="1">
    <location>
        <begin position="259"/>
        <end position="276"/>
    </location>
</feature>
<keyword evidence="1" id="KW-0472">Membrane</keyword>
<proteinExistence type="predicted"/>
<feature type="transmembrane region" description="Helical" evidence="1">
    <location>
        <begin position="109"/>
        <end position="133"/>
    </location>
</feature>
<feature type="transmembrane region" description="Helical" evidence="1">
    <location>
        <begin position="172"/>
        <end position="188"/>
    </location>
</feature>
<dbReference type="OrthoDB" id="98872at2157"/>
<dbReference type="GeneID" id="33325448"/>
<dbReference type="Proteomes" id="UP000250272">
    <property type="component" value="Chromosome"/>
</dbReference>
<reference evidence="2 3" key="1">
    <citation type="submission" date="2016-04" db="EMBL/GenBank/DDBJ databases">
        <title>Complete genome sequence of Thermococcus barossii type strain SHCK-94.</title>
        <authorList>
            <person name="Oger P.M."/>
        </authorList>
    </citation>
    <scope>NUCLEOTIDE SEQUENCE [LARGE SCALE GENOMIC DNA]</scope>
    <source>
        <strain evidence="2 3">SHCK-94</strain>
    </source>
</reference>